<dbReference type="EMBL" id="LR796586">
    <property type="protein sequence ID" value="CAB4152790.1"/>
    <property type="molecule type" value="Genomic_DNA"/>
</dbReference>
<name>A0A6J5N6F2_9CAUD</name>
<evidence type="ECO:0000313" key="1">
    <source>
        <dbReference type="EMBL" id="CAB4152790.1"/>
    </source>
</evidence>
<sequence>MENQETRTISASENPALAQQLIQAALSMSEEEVGTPEPIVQETPVMEIVPPPSGNVELLAGLYDSFSGEQVSTAEIRELNGIDEEALSKINDYGRGLLEILKRGVVKIGEKDASSDVLDELLAGDREYLLLKIRIATLGKELSLEGPCSTCGEQQTFLVDLEEDIKVKKLEDLSETSITISCKVGEVIVDLPNGKTQKKLALSNNKTIAELDSILLEECVSLINGSPVLNSKQVKQLGMQDRRTILKELGDKNPGPDLSGIVKSCVACGSEVPTPLTLADLFRL</sequence>
<organism evidence="1">
    <name type="scientific">uncultured Caudovirales phage</name>
    <dbReference type="NCBI Taxonomy" id="2100421"/>
    <lineage>
        <taxon>Viruses</taxon>
        <taxon>Duplodnaviria</taxon>
        <taxon>Heunggongvirae</taxon>
        <taxon>Uroviricota</taxon>
        <taxon>Caudoviricetes</taxon>
        <taxon>Peduoviridae</taxon>
        <taxon>Maltschvirus</taxon>
        <taxon>Maltschvirus maltsch</taxon>
    </lineage>
</organism>
<dbReference type="InterPro" id="IPR024364">
    <property type="entry name" value="Baseplate_phage_T4-like"/>
</dbReference>
<reference evidence="1" key="1">
    <citation type="submission" date="2020-04" db="EMBL/GenBank/DDBJ databases">
        <authorList>
            <person name="Chiriac C."/>
            <person name="Salcher M."/>
            <person name="Ghai R."/>
            <person name="Kavagutti S V."/>
        </authorList>
    </citation>
    <scope>NUCLEOTIDE SEQUENCE</scope>
</reference>
<accession>A0A6J5N6F2</accession>
<protein>
    <submittedName>
        <fullName evidence="1">Baseplate hub assembly protein, bacteriophage T4-like</fullName>
    </submittedName>
</protein>
<dbReference type="Pfam" id="PF12322">
    <property type="entry name" value="T4_baseplate"/>
    <property type="match status" value="1"/>
</dbReference>
<proteinExistence type="predicted"/>
<gene>
    <name evidence="1" type="ORF">UFOVP621_28</name>
</gene>